<dbReference type="RefSeq" id="WP_093231417.1">
    <property type="nucleotide sequence ID" value="NZ_FORR01000022.1"/>
</dbReference>
<dbReference type="SUPFAM" id="SSF48371">
    <property type="entry name" value="ARM repeat"/>
    <property type="match status" value="1"/>
</dbReference>
<protein>
    <recommendedName>
        <fullName evidence="3">HEAT repeat-containing protein</fullName>
    </recommendedName>
</protein>
<dbReference type="EMBL" id="FORR01000022">
    <property type="protein sequence ID" value="SFJ78941.1"/>
    <property type="molecule type" value="Genomic_DNA"/>
</dbReference>
<evidence type="ECO:0008006" key="3">
    <source>
        <dbReference type="Google" id="ProtNLM"/>
    </source>
</evidence>
<name>A0A1I3UAX5_9BACL</name>
<dbReference type="Gene3D" id="1.25.10.10">
    <property type="entry name" value="Leucine-rich Repeat Variant"/>
    <property type="match status" value="1"/>
</dbReference>
<dbReference type="Pfam" id="PF13646">
    <property type="entry name" value="HEAT_2"/>
    <property type="match status" value="1"/>
</dbReference>
<proteinExistence type="predicted"/>
<dbReference type="OrthoDB" id="2653009at2"/>
<dbReference type="InterPro" id="IPR016024">
    <property type="entry name" value="ARM-type_fold"/>
</dbReference>
<gene>
    <name evidence="1" type="ORF">SAMN05421852_12239</name>
</gene>
<evidence type="ECO:0000313" key="2">
    <source>
        <dbReference type="Proteomes" id="UP000199545"/>
    </source>
</evidence>
<dbReference type="AlphaFoldDB" id="A0A1I3UAX5"/>
<sequence>MLENLNQIDWERLTHAYGSAKDIPQQIFKLTSKDEKIWWSSFGKLSNYILYRDKYIFEATSYTVPFLIELVKKEQTLNREHLLELLAGISNGTSYQLTHQRLSSMQENYSEIYLQEVHKELEWVERAKEAVAKGISVYYQLVHDPDLAVREAAIYTLASVKWLKEDMLHQLREKMLIETNPLILTNLIFALGTQRDKHEQTVNFLNDCIEKNEEPLIQLAAAMALVHIQEGKVHDRTIQVLIDAIRDPDRVSAYDNLLFASIDVIHDTTWLFSQLSHEQAIQSLPLLQDVFNRTNNALVAVELTRAMLMIAFNKKRVLQGIRFHELTEEQQKTLQCIAENHVAWEFNVNMAEVLRDFRLPCDCEKFRLFIRGKEW</sequence>
<evidence type="ECO:0000313" key="1">
    <source>
        <dbReference type="EMBL" id="SFJ78941.1"/>
    </source>
</evidence>
<organism evidence="1 2">
    <name type="scientific">Thermoflavimicrobium dichotomicum</name>
    <dbReference type="NCBI Taxonomy" id="46223"/>
    <lineage>
        <taxon>Bacteria</taxon>
        <taxon>Bacillati</taxon>
        <taxon>Bacillota</taxon>
        <taxon>Bacilli</taxon>
        <taxon>Bacillales</taxon>
        <taxon>Thermoactinomycetaceae</taxon>
        <taxon>Thermoflavimicrobium</taxon>
    </lineage>
</organism>
<dbReference type="Proteomes" id="UP000199545">
    <property type="component" value="Unassembled WGS sequence"/>
</dbReference>
<dbReference type="InterPro" id="IPR011989">
    <property type="entry name" value="ARM-like"/>
</dbReference>
<keyword evidence="2" id="KW-1185">Reference proteome</keyword>
<dbReference type="STRING" id="46223.SAMN05421852_12239"/>
<accession>A0A1I3UAX5</accession>
<reference evidence="1 2" key="1">
    <citation type="submission" date="2016-10" db="EMBL/GenBank/DDBJ databases">
        <authorList>
            <person name="de Groot N.N."/>
        </authorList>
    </citation>
    <scope>NUCLEOTIDE SEQUENCE [LARGE SCALE GENOMIC DNA]</scope>
    <source>
        <strain evidence="1 2">DSM 44778</strain>
    </source>
</reference>